<dbReference type="Proteomes" id="UP000053660">
    <property type="component" value="Unassembled WGS sequence"/>
</dbReference>
<feature type="chain" id="PRO_5002062034" evidence="2">
    <location>
        <begin position="17"/>
        <end position="118"/>
    </location>
</feature>
<reference evidence="3 4" key="1">
    <citation type="submission" date="2014-03" db="EMBL/GenBank/DDBJ databases">
        <title>Draft genome of the hookworm Oesophagostomum dentatum.</title>
        <authorList>
            <person name="Mitreva M."/>
        </authorList>
    </citation>
    <scope>NUCLEOTIDE SEQUENCE [LARGE SCALE GENOMIC DNA]</scope>
    <source>
        <strain evidence="3 4">OD-Hann</strain>
    </source>
</reference>
<proteinExistence type="predicted"/>
<evidence type="ECO:0000256" key="2">
    <source>
        <dbReference type="SAM" id="SignalP"/>
    </source>
</evidence>
<protein>
    <submittedName>
        <fullName evidence="3">Uncharacterized protein</fullName>
    </submittedName>
</protein>
<feature type="region of interest" description="Disordered" evidence="1">
    <location>
        <begin position="40"/>
        <end position="59"/>
    </location>
</feature>
<dbReference type="AlphaFoldDB" id="A0A0B1SZP3"/>
<keyword evidence="4" id="KW-1185">Reference proteome</keyword>
<gene>
    <name evidence="3" type="ORF">OESDEN_10785</name>
</gene>
<evidence type="ECO:0000313" key="3">
    <source>
        <dbReference type="EMBL" id="KHJ89391.1"/>
    </source>
</evidence>
<keyword evidence="2" id="KW-0732">Signal</keyword>
<evidence type="ECO:0000256" key="1">
    <source>
        <dbReference type="SAM" id="MobiDB-lite"/>
    </source>
</evidence>
<dbReference type="OrthoDB" id="5875347at2759"/>
<accession>A0A0B1SZP3</accession>
<name>A0A0B1SZP3_OESDE</name>
<organism evidence="3 4">
    <name type="scientific">Oesophagostomum dentatum</name>
    <name type="common">Nodular worm</name>
    <dbReference type="NCBI Taxonomy" id="61180"/>
    <lineage>
        <taxon>Eukaryota</taxon>
        <taxon>Metazoa</taxon>
        <taxon>Ecdysozoa</taxon>
        <taxon>Nematoda</taxon>
        <taxon>Chromadorea</taxon>
        <taxon>Rhabditida</taxon>
        <taxon>Rhabditina</taxon>
        <taxon>Rhabditomorpha</taxon>
        <taxon>Strongyloidea</taxon>
        <taxon>Strongylidae</taxon>
        <taxon>Oesophagostomum</taxon>
    </lineage>
</organism>
<feature type="signal peptide" evidence="2">
    <location>
        <begin position="1"/>
        <end position="16"/>
    </location>
</feature>
<evidence type="ECO:0000313" key="4">
    <source>
        <dbReference type="Proteomes" id="UP000053660"/>
    </source>
</evidence>
<dbReference type="EMBL" id="KN554281">
    <property type="protein sequence ID" value="KHJ89391.1"/>
    <property type="molecule type" value="Genomic_DNA"/>
</dbReference>
<sequence length="118" mass="13543">MRSILVVLCFAALVSPWVIYRRNQKKRLICKEEPLGANGTLMEDSAEEQPMVTSQRVRRDVEIDPHHKLPIIRLGTKSNSSKFIDDGDFDIVSDHLTPEEIREVKQRIMDTCNALNSH</sequence>